<organism evidence="1">
    <name type="scientific">viral metagenome</name>
    <dbReference type="NCBI Taxonomy" id="1070528"/>
    <lineage>
        <taxon>unclassified sequences</taxon>
        <taxon>metagenomes</taxon>
        <taxon>organismal metagenomes</taxon>
    </lineage>
</organism>
<gene>
    <name evidence="1" type="ORF">MM415B01979_0003</name>
</gene>
<dbReference type="EMBL" id="MT141186">
    <property type="protein sequence ID" value="QJA55857.1"/>
    <property type="molecule type" value="Genomic_DNA"/>
</dbReference>
<accession>A0A6M3IFF9</accession>
<protein>
    <submittedName>
        <fullName evidence="1">Uncharacterized protein</fullName>
    </submittedName>
</protein>
<reference evidence="1" key="1">
    <citation type="submission" date="2020-03" db="EMBL/GenBank/DDBJ databases">
        <title>The deep terrestrial virosphere.</title>
        <authorList>
            <person name="Holmfeldt K."/>
            <person name="Nilsson E."/>
            <person name="Simone D."/>
            <person name="Lopez-Fernandez M."/>
            <person name="Wu X."/>
            <person name="de Brujin I."/>
            <person name="Lundin D."/>
            <person name="Andersson A."/>
            <person name="Bertilsson S."/>
            <person name="Dopson M."/>
        </authorList>
    </citation>
    <scope>NUCLEOTIDE SEQUENCE</scope>
    <source>
        <strain evidence="1">MM415B01979</strain>
    </source>
</reference>
<name>A0A6M3IFF9_9ZZZZ</name>
<sequence length="991" mass="105443">MAYALSTPGATKLPAVRKRKTSGLLGTDEAFDLALQQRQMRATGTPTTPKQNLEQQLTGFYQQQVGAGFSGSDPVTQANLQEYDWQAQQARKQQVEDLNRFGVIGGQGVSAGATADVLGTFDAGVLRGRSGVLAQGQQNLMSQVLPQAQGLAQYQGTQATQKEQFGQTLTEQQREFNQAQRLATEQLYGGTGGERISANTLGITGEQLGTFPGQFAAIDAMNKTFQEAYGRQPSVTEREALLRGETITVPKKETLAAQQFTSSQQEAARQFNEQQRAQQTAMMGTTGGTVSLKDLGYNASTLASSFPTMFQAIDTIGAEFQKRFGRAPSEAEIISLLQGQNVTIQGQQTLAAQGQAQQYGLQQQQLGLQQAGLFGTTGGAITLKDLGFNPATIASSFPDMFQAMDAIGTAFQRQFGRAPTNQEGIALLQGSPVNITGQQTLAAQQLAEQKRAATAQESLAQQQLYGGGPYQPTLAARELELARGLGMGNLDLAKAELLGQYQGQQTLQARSVADQLALQQAGVTGEYQGQQTIATELARQQAAMQEAGITGTYQGAQTLAAQDANRMYQLQRAELFGGTGGTVTLQDLGFDPATLSSSFPDTFAAMDAISAEFQTRFGRAPTNQEGIALLQGSPVNITGQQTLAAQQMAQQNKYQEAGLTGLYGDTQTLAGQQAAMARQALTAELLGQYQGQQTIQAKTLAEQLAQSRAGLTGLYGDTQTLAGQQLQLARQTAGAELTGQYQGQDTLAKQAMSAALTGTYGGQDTMAREALLAELTGMYGGQKTQTAKTQAEQLAQSLAGLTGMYGETQTLGGQQMNLARNTARDQLELQQAGVTGQYQGRDTMAQQALLAELTGMYGGQSTLAKQLAEAQLTGRYNGLTTADQAYRQDQVAMQIAGLTGQYQDAPTMAQQALEAELLGTYGGQETLGAQQLGQQNERDILAIAIAAREAGLDMSEDQISTLMAAIFGAEALYVPTLTAAERSTRRNEPRR</sequence>
<proteinExistence type="predicted"/>
<evidence type="ECO:0000313" key="1">
    <source>
        <dbReference type="EMBL" id="QJA55857.1"/>
    </source>
</evidence>
<dbReference type="AlphaFoldDB" id="A0A6M3IFF9"/>